<dbReference type="InterPro" id="IPR037522">
    <property type="entry name" value="HD_GYP_dom"/>
</dbReference>
<dbReference type="InterPro" id="IPR006674">
    <property type="entry name" value="HD_domain"/>
</dbReference>
<dbReference type="Pfam" id="PF13487">
    <property type="entry name" value="HD_5"/>
    <property type="match status" value="1"/>
</dbReference>
<evidence type="ECO:0000313" key="3">
    <source>
        <dbReference type="EMBL" id="MBP1937837.1"/>
    </source>
</evidence>
<feature type="domain" description="HD-GYP" evidence="2">
    <location>
        <begin position="111"/>
        <end position="307"/>
    </location>
</feature>
<protein>
    <submittedName>
        <fullName evidence="3">Nucleotidyltransferase with HDIG domain</fullName>
    </submittedName>
</protein>
<reference evidence="3 4" key="1">
    <citation type="submission" date="2021-03" db="EMBL/GenBank/DDBJ databases">
        <title>Genomic Encyclopedia of Type Strains, Phase IV (KMG-IV): sequencing the most valuable type-strain genomes for metagenomic binning, comparative biology and taxonomic classification.</title>
        <authorList>
            <person name="Goeker M."/>
        </authorList>
    </citation>
    <scope>NUCLEOTIDE SEQUENCE [LARGE SCALE GENOMIC DNA]</scope>
    <source>
        <strain evidence="3 4">DSM 23491</strain>
    </source>
</reference>
<dbReference type="InterPro" id="IPR006675">
    <property type="entry name" value="HDIG_dom"/>
</dbReference>
<accession>A0ABS4H6H4</accession>
<dbReference type="EMBL" id="JAGGKP010000007">
    <property type="protein sequence ID" value="MBP1937837.1"/>
    <property type="molecule type" value="Genomic_DNA"/>
</dbReference>
<dbReference type="Gene3D" id="1.10.3210.10">
    <property type="entry name" value="Hypothetical protein af1432"/>
    <property type="match status" value="1"/>
</dbReference>
<dbReference type="InterPro" id="IPR003607">
    <property type="entry name" value="HD/PDEase_dom"/>
</dbReference>
<evidence type="ECO:0000313" key="4">
    <source>
        <dbReference type="Proteomes" id="UP001519273"/>
    </source>
</evidence>
<proteinExistence type="predicted"/>
<organism evidence="3 4">
    <name type="scientific">Paenibacillus sediminis</name>
    <dbReference type="NCBI Taxonomy" id="664909"/>
    <lineage>
        <taxon>Bacteria</taxon>
        <taxon>Bacillati</taxon>
        <taxon>Bacillota</taxon>
        <taxon>Bacilli</taxon>
        <taxon>Bacillales</taxon>
        <taxon>Paenibacillaceae</taxon>
        <taxon>Paenibacillus</taxon>
    </lineage>
</organism>
<feature type="domain" description="HD" evidence="1">
    <location>
        <begin position="133"/>
        <end position="255"/>
    </location>
</feature>
<name>A0ABS4H6H4_9BACL</name>
<dbReference type="NCBIfam" id="TIGR00277">
    <property type="entry name" value="HDIG"/>
    <property type="match status" value="1"/>
</dbReference>
<dbReference type="CDD" id="cd00077">
    <property type="entry name" value="HDc"/>
    <property type="match status" value="1"/>
</dbReference>
<dbReference type="RefSeq" id="WP_209851198.1">
    <property type="nucleotide sequence ID" value="NZ_CBCRVE010000004.1"/>
</dbReference>
<dbReference type="SMART" id="SM00471">
    <property type="entry name" value="HDc"/>
    <property type="match status" value="1"/>
</dbReference>
<evidence type="ECO:0000259" key="1">
    <source>
        <dbReference type="PROSITE" id="PS51831"/>
    </source>
</evidence>
<sequence length="349" mass="39188">MRAHVTEIKPGDVLQTDTFNEYGLHVLPKGTKLGQDDISKLFQFGIDYVDIEVRQTDITVQTPSSIAENVHKAKASIDQAMDGFEQLFLEALSTGKINESVVDDTLEPLVDQLVGQSDVVSLLLMVNDDDDYTYKHSMQVSMLSYYIAGWLGYSKEEAYAAGKAGYLHDIGKSLIPSEILKKPGKLTPEEFETMKLHTTYGYDIIMDSIGDERTALVALQHHEREDGTGYPKQLREGEIHPFAKITAVADVYSAMTSNRIYQSKRELLSVLQEMFELSFGNKLNATATQVFIQHMLPNFIGKKVVLTNGETGTIVMTNPADFFRPLIQTEQRFTDLSKERSIAIERVFI</sequence>
<dbReference type="PANTHER" id="PTHR43155:SF2">
    <property type="entry name" value="CYCLIC DI-GMP PHOSPHODIESTERASE PA4108"/>
    <property type="match status" value="1"/>
</dbReference>
<dbReference type="PANTHER" id="PTHR43155">
    <property type="entry name" value="CYCLIC DI-GMP PHOSPHODIESTERASE PA4108-RELATED"/>
    <property type="match status" value="1"/>
</dbReference>
<dbReference type="SUPFAM" id="SSF109604">
    <property type="entry name" value="HD-domain/PDEase-like"/>
    <property type="match status" value="1"/>
</dbReference>
<dbReference type="Proteomes" id="UP001519273">
    <property type="component" value="Unassembled WGS sequence"/>
</dbReference>
<dbReference type="PROSITE" id="PS51831">
    <property type="entry name" value="HD"/>
    <property type="match status" value="1"/>
</dbReference>
<comment type="caution">
    <text evidence="3">The sequence shown here is derived from an EMBL/GenBank/DDBJ whole genome shotgun (WGS) entry which is preliminary data.</text>
</comment>
<keyword evidence="4" id="KW-1185">Reference proteome</keyword>
<gene>
    <name evidence="3" type="ORF">J2Z20_002752</name>
</gene>
<dbReference type="PROSITE" id="PS51832">
    <property type="entry name" value="HD_GYP"/>
    <property type="match status" value="1"/>
</dbReference>
<evidence type="ECO:0000259" key="2">
    <source>
        <dbReference type="PROSITE" id="PS51832"/>
    </source>
</evidence>